<dbReference type="SUPFAM" id="SSF56112">
    <property type="entry name" value="Protein kinase-like (PK-like)"/>
    <property type="match status" value="1"/>
</dbReference>
<dbReference type="OrthoDB" id="5327923at2759"/>
<organism evidence="1 2">
    <name type="scientific">Hypholoma sublateritium (strain FD-334 SS-4)</name>
    <dbReference type="NCBI Taxonomy" id="945553"/>
    <lineage>
        <taxon>Eukaryota</taxon>
        <taxon>Fungi</taxon>
        <taxon>Dikarya</taxon>
        <taxon>Basidiomycota</taxon>
        <taxon>Agaricomycotina</taxon>
        <taxon>Agaricomycetes</taxon>
        <taxon>Agaricomycetidae</taxon>
        <taxon>Agaricales</taxon>
        <taxon>Agaricineae</taxon>
        <taxon>Strophariaceae</taxon>
        <taxon>Hypholoma</taxon>
    </lineage>
</organism>
<accession>A0A0D2PUQ6</accession>
<gene>
    <name evidence="1" type="ORF">HYPSUDRAFT_118082</name>
</gene>
<sequence>EGDEHLAREARNYQKFPRHFFEHWSGYNIIPPLIDPTPALAVVPQFYGYYVPEEGEAAEGEYLSPILLIEDCGVPVEVDDLDLDDRNECASLLYRMHDEGWLHNSFFPRNILMQHGDISAWPVARKIEDRRFRIIDFGRSE</sequence>
<name>A0A0D2PUQ6_HYPSF</name>
<dbReference type="Proteomes" id="UP000054270">
    <property type="component" value="Unassembled WGS sequence"/>
</dbReference>
<dbReference type="EMBL" id="KN817543">
    <property type="protein sequence ID" value="KJA23330.1"/>
    <property type="molecule type" value="Genomic_DNA"/>
</dbReference>
<dbReference type="STRING" id="945553.A0A0D2PUQ6"/>
<feature type="non-terminal residue" evidence="1">
    <location>
        <position position="1"/>
    </location>
</feature>
<proteinExistence type="predicted"/>
<feature type="non-terminal residue" evidence="1">
    <location>
        <position position="141"/>
    </location>
</feature>
<evidence type="ECO:0000313" key="2">
    <source>
        <dbReference type="Proteomes" id="UP000054270"/>
    </source>
</evidence>
<dbReference type="OMA" id="NEARIYN"/>
<reference evidence="2" key="1">
    <citation type="submission" date="2014-04" db="EMBL/GenBank/DDBJ databases">
        <title>Evolutionary Origins and Diversification of the Mycorrhizal Mutualists.</title>
        <authorList>
            <consortium name="DOE Joint Genome Institute"/>
            <consortium name="Mycorrhizal Genomics Consortium"/>
            <person name="Kohler A."/>
            <person name="Kuo A."/>
            <person name="Nagy L.G."/>
            <person name="Floudas D."/>
            <person name="Copeland A."/>
            <person name="Barry K.W."/>
            <person name="Cichocki N."/>
            <person name="Veneault-Fourrey C."/>
            <person name="LaButti K."/>
            <person name="Lindquist E.A."/>
            <person name="Lipzen A."/>
            <person name="Lundell T."/>
            <person name="Morin E."/>
            <person name="Murat C."/>
            <person name="Riley R."/>
            <person name="Ohm R."/>
            <person name="Sun H."/>
            <person name="Tunlid A."/>
            <person name="Henrissat B."/>
            <person name="Grigoriev I.V."/>
            <person name="Hibbett D.S."/>
            <person name="Martin F."/>
        </authorList>
    </citation>
    <scope>NUCLEOTIDE SEQUENCE [LARGE SCALE GENOMIC DNA]</scope>
    <source>
        <strain evidence="2">FD-334 SS-4</strain>
    </source>
</reference>
<dbReference type="AlphaFoldDB" id="A0A0D2PUQ6"/>
<evidence type="ECO:0008006" key="3">
    <source>
        <dbReference type="Google" id="ProtNLM"/>
    </source>
</evidence>
<protein>
    <recommendedName>
        <fullName evidence="3">Protein kinase domain-containing protein</fullName>
    </recommendedName>
</protein>
<evidence type="ECO:0000313" key="1">
    <source>
        <dbReference type="EMBL" id="KJA23330.1"/>
    </source>
</evidence>
<keyword evidence="2" id="KW-1185">Reference proteome</keyword>
<dbReference type="InterPro" id="IPR011009">
    <property type="entry name" value="Kinase-like_dom_sf"/>
</dbReference>